<dbReference type="CDD" id="cd19531">
    <property type="entry name" value="LCL_NRPS-like"/>
    <property type="match status" value="1"/>
</dbReference>
<dbReference type="EMBL" id="MCRJ01000006">
    <property type="protein sequence ID" value="ODN72165.1"/>
    <property type="molecule type" value="Genomic_DNA"/>
</dbReference>
<proteinExistence type="predicted"/>
<sequence length="841" mass="90521">MTTTDISALTAEEKRALLARLLAETPKTGASARPRSFPLSFAQERLWFVDRLEPESRVYTIPMAMRLKGRLDAARLARGLDAVVARHESLRTRFVTRDGVPAQVIDPPRSLGLRRETVANAQALAARLAALVDQPFDLEQGPLLRAALLAAGPEDHVLAVVVHHIAADYASLGILLREIVRLQADEAAPLPPLQIQYPDYAAWQRGRTADLDAELDYWRRELADAPDLLPLPTDLARPAVQSFEGARHAFALDRDLAAAIGRLARAAGATPFMVLLAAFQILLHRLSGADDICVGSTVSNRDRAELRDVVGLFVNNLVFRTRFRDDDSFERVLGRVRDTAVAAFAHQQVPFERVVDALEVPRTLSHNALFQAMFVLHGAEPAAGRLPGLDIAPVSFGNRAARFDIALDMYEGEHLTGVFEYRTDLFHAGTIDRLARRFVALLTQLTAMPQAPLGRLDLRLDDERAADARRNDTARALPDEDIATLIEARAAARGEAVAVVFEDEATSYADLDARANRLAAHLARHLPQRGGQPRIAVCLPRGTDLVVALLAVLKLGAAYIPLDPAHPPARLVASVEDGNAALMLVRDVAGTVPALALDPPCPLIDLAAEAEDIAALDPVRPARHVGPDDLAYAIFTSGSTGRPKGVPVTRRALLNLLVSMAEAPGMSEDDVLVAVTTPAFDIAALELLLPLLVGGKLVIAGPHVVYDDAELARLLGARGATMMQATPSTWRLLADGGWRAPTGFRMLCGGEALDPALARRLLAGRGELWNLYGPTETTIWSAAIRIRPEDADGAAVPIGMPITNTELHVLDRHLQPVPPGVVGELFIGASASAPAISAGRT</sequence>
<evidence type="ECO:0000313" key="3">
    <source>
        <dbReference type="EMBL" id="ODN72165.1"/>
    </source>
</evidence>
<dbReference type="Gene3D" id="3.40.50.980">
    <property type="match status" value="2"/>
</dbReference>
<dbReference type="Pfam" id="PF00501">
    <property type="entry name" value="AMP-binding"/>
    <property type="match status" value="1"/>
</dbReference>
<dbReference type="GO" id="GO:0005829">
    <property type="term" value="C:cytosol"/>
    <property type="evidence" value="ECO:0007669"/>
    <property type="project" value="TreeGrafter"/>
</dbReference>
<dbReference type="PANTHER" id="PTHR45527:SF1">
    <property type="entry name" value="FATTY ACID SYNTHASE"/>
    <property type="match status" value="1"/>
</dbReference>
<dbReference type="GO" id="GO:0003824">
    <property type="term" value="F:catalytic activity"/>
    <property type="evidence" value="ECO:0007669"/>
    <property type="project" value="InterPro"/>
</dbReference>
<dbReference type="Proteomes" id="UP000094622">
    <property type="component" value="Unassembled WGS sequence"/>
</dbReference>
<dbReference type="InterPro" id="IPR000873">
    <property type="entry name" value="AMP-dep_synth/lig_dom"/>
</dbReference>
<dbReference type="AlphaFoldDB" id="A0A1E3H7N6"/>
<dbReference type="GO" id="GO:0031177">
    <property type="term" value="F:phosphopantetheine binding"/>
    <property type="evidence" value="ECO:0007669"/>
    <property type="project" value="TreeGrafter"/>
</dbReference>
<dbReference type="PANTHER" id="PTHR45527">
    <property type="entry name" value="NONRIBOSOMAL PEPTIDE SYNTHETASE"/>
    <property type="match status" value="1"/>
</dbReference>
<gene>
    <name evidence="3" type="primary">lgrB_1</name>
    <name evidence="3" type="ORF">A6302_00463</name>
</gene>
<feature type="domain" description="AMP-dependent synthetase/ligase" evidence="1">
    <location>
        <begin position="487"/>
        <end position="828"/>
    </location>
</feature>
<reference evidence="3 4" key="1">
    <citation type="submission" date="2016-07" db="EMBL/GenBank/DDBJ databases">
        <title>Draft Genome Sequence of Methylobrevis pamukkalensis PK2.</title>
        <authorList>
            <person name="Vasilenko O.V."/>
            <person name="Doronina N.V."/>
            <person name="Shmareva M.N."/>
            <person name="Tarlachkov S.V."/>
            <person name="Mustakhimov I."/>
            <person name="Trotsenko Y.A."/>
        </authorList>
    </citation>
    <scope>NUCLEOTIDE SEQUENCE [LARGE SCALE GENOMIC DNA]</scope>
    <source>
        <strain evidence="3 4">PK2</strain>
    </source>
</reference>
<dbReference type="RefSeq" id="WP_342586194.1">
    <property type="nucleotide sequence ID" value="NZ_MCRJ01000006.1"/>
</dbReference>
<comment type="caution">
    <text evidence="3">The sequence shown here is derived from an EMBL/GenBank/DDBJ whole genome shotgun (WGS) entry which is preliminary data.</text>
</comment>
<protein>
    <submittedName>
        <fullName evidence="3">Linear gramicidin synthase subunit B</fullName>
    </submittedName>
</protein>
<dbReference type="SUPFAM" id="SSF52777">
    <property type="entry name" value="CoA-dependent acyltransferases"/>
    <property type="match status" value="2"/>
</dbReference>
<evidence type="ECO:0000313" key="4">
    <source>
        <dbReference type="Proteomes" id="UP000094622"/>
    </source>
</evidence>
<dbReference type="Gene3D" id="3.30.559.30">
    <property type="entry name" value="Nonribosomal peptide synthetase, condensation domain"/>
    <property type="match status" value="1"/>
</dbReference>
<evidence type="ECO:0000259" key="1">
    <source>
        <dbReference type="Pfam" id="PF00501"/>
    </source>
</evidence>
<dbReference type="Gene3D" id="2.30.38.10">
    <property type="entry name" value="Luciferase, Domain 3"/>
    <property type="match status" value="1"/>
</dbReference>
<dbReference type="GO" id="GO:0043041">
    <property type="term" value="P:amino acid activation for nonribosomal peptide biosynthetic process"/>
    <property type="evidence" value="ECO:0007669"/>
    <property type="project" value="TreeGrafter"/>
</dbReference>
<name>A0A1E3H7N6_9HYPH</name>
<dbReference type="Pfam" id="PF00668">
    <property type="entry name" value="Condensation"/>
    <property type="match status" value="1"/>
</dbReference>
<dbReference type="GO" id="GO:0044550">
    <property type="term" value="P:secondary metabolite biosynthetic process"/>
    <property type="evidence" value="ECO:0007669"/>
    <property type="project" value="TreeGrafter"/>
</dbReference>
<dbReference type="SUPFAM" id="SSF56801">
    <property type="entry name" value="Acetyl-CoA synthetase-like"/>
    <property type="match status" value="1"/>
</dbReference>
<keyword evidence="4" id="KW-1185">Reference proteome</keyword>
<organism evidence="3 4">
    <name type="scientific">Methylobrevis pamukkalensis</name>
    <dbReference type="NCBI Taxonomy" id="1439726"/>
    <lineage>
        <taxon>Bacteria</taxon>
        <taxon>Pseudomonadati</taxon>
        <taxon>Pseudomonadota</taxon>
        <taxon>Alphaproteobacteria</taxon>
        <taxon>Hyphomicrobiales</taxon>
        <taxon>Pleomorphomonadaceae</taxon>
        <taxon>Methylobrevis</taxon>
    </lineage>
</organism>
<evidence type="ECO:0000259" key="2">
    <source>
        <dbReference type="Pfam" id="PF00668"/>
    </source>
</evidence>
<dbReference type="Gene3D" id="3.30.559.10">
    <property type="entry name" value="Chloramphenicol acetyltransferase-like domain"/>
    <property type="match status" value="1"/>
</dbReference>
<dbReference type="InterPro" id="IPR001242">
    <property type="entry name" value="Condensation_dom"/>
</dbReference>
<feature type="domain" description="Condensation" evidence="2">
    <location>
        <begin position="37"/>
        <end position="465"/>
    </location>
</feature>
<dbReference type="PATRIC" id="fig|1439726.3.peg.488"/>
<dbReference type="InterPro" id="IPR023213">
    <property type="entry name" value="CAT-like_dom_sf"/>
</dbReference>
<accession>A0A1E3H7N6</accession>